<accession>A0ABU5C728</accession>
<dbReference type="Proteomes" id="UP001281447">
    <property type="component" value="Unassembled WGS sequence"/>
</dbReference>
<keyword evidence="2" id="KW-1185">Reference proteome</keyword>
<organism evidence="1 2">
    <name type="scientific">Tigheibacillus halophilus</name>
    <dbReference type="NCBI Taxonomy" id="361280"/>
    <lineage>
        <taxon>Bacteria</taxon>
        <taxon>Bacillati</taxon>
        <taxon>Bacillota</taxon>
        <taxon>Bacilli</taxon>
        <taxon>Bacillales</taxon>
        <taxon>Bacillaceae</taxon>
        <taxon>Tigheibacillus</taxon>
    </lineage>
</organism>
<gene>
    <name evidence="1" type="ORF">RWE15_12660</name>
</gene>
<name>A0ABU5C728_9BACI</name>
<dbReference type="EMBL" id="JAWDIP010000003">
    <property type="protein sequence ID" value="MDY0395116.1"/>
    <property type="molecule type" value="Genomic_DNA"/>
</dbReference>
<comment type="caution">
    <text evidence="1">The sequence shown here is derived from an EMBL/GenBank/DDBJ whole genome shotgun (WGS) entry which is preliminary data.</text>
</comment>
<evidence type="ECO:0000313" key="1">
    <source>
        <dbReference type="EMBL" id="MDY0395116.1"/>
    </source>
</evidence>
<evidence type="ECO:0000313" key="2">
    <source>
        <dbReference type="Proteomes" id="UP001281447"/>
    </source>
</evidence>
<protein>
    <submittedName>
        <fullName evidence="1">Uncharacterized protein</fullName>
    </submittedName>
</protein>
<proteinExistence type="predicted"/>
<sequence length="104" mass="11705">MREIKKDKVATEYNGAIKIDLGDIQYESILINSEVRVKAKSSLYVPGFISKLVGSEVVGTSSRTVTDTPELIRTFNFSKYLWSEFGFDKKVSRAIESIKGFFGK</sequence>
<reference evidence="1 2" key="1">
    <citation type="submission" date="2023-10" db="EMBL/GenBank/DDBJ databases">
        <title>Virgibacillus halophilus 5B73C genome.</title>
        <authorList>
            <person name="Miliotis G."/>
            <person name="Sengupta P."/>
            <person name="Hameed A."/>
            <person name="Chuvochina M."/>
            <person name="Mcdonagh F."/>
            <person name="Simpson A.C."/>
            <person name="Singh N.K."/>
            <person name="Rekha P.D."/>
            <person name="Raman K."/>
            <person name="Hugenholtz P."/>
            <person name="Venkateswaran K."/>
        </authorList>
    </citation>
    <scope>NUCLEOTIDE SEQUENCE [LARGE SCALE GENOMIC DNA]</scope>
    <source>
        <strain evidence="1 2">5B73C</strain>
    </source>
</reference>